<dbReference type="InterPro" id="IPR000073">
    <property type="entry name" value="AB_hydrolase_1"/>
</dbReference>
<organism evidence="2 3">
    <name type="scientific">Rhizobium daejeonense</name>
    <dbReference type="NCBI Taxonomy" id="240521"/>
    <lineage>
        <taxon>Bacteria</taxon>
        <taxon>Pseudomonadati</taxon>
        <taxon>Pseudomonadota</taxon>
        <taxon>Alphaproteobacteria</taxon>
        <taxon>Hyphomicrobiales</taxon>
        <taxon>Rhizobiaceae</taxon>
        <taxon>Rhizobium/Agrobacterium group</taxon>
        <taxon>Rhizobium</taxon>
    </lineage>
</organism>
<evidence type="ECO:0000259" key="1">
    <source>
        <dbReference type="Pfam" id="PF00561"/>
    </source>
</evidence>
<dbReference type="InterPro" id="IPR029058">
    <property type="entry name" value="AB_hydrolase_fold"/>
</dbReference>
<dbReference type="PRINTS" id="PR00111">
    <property type="entry name" value="ABHYDROLASE"/>
</dbReference>
<sequence>MPFATVDGSQFYYEITGNGPPLILVTGLAGVASYWDSNLSGLSKHFTVIRYDHRGTGRSVRSEGAYSIELLTQDLVGLMDKLGIASASLIGHSTGGAVGQVIAATHPDRIERMVLYGSWSTLCQQMRICMEMRLDLLNAYGVEAYHKASPLFLYPPRFVCEQWSTLARGIDLAIATTTSKSILAARAEAVIRHDGSPYLAGISAPTLVLVARDDILTPLNASEELARGIRGATLQVMPYGAHAASVCEPEAFNHAVLSFLLNRGIRDELREQQATIG</sequence>
<name>A0A6M1S525_9HYPH</name>
<gene>
    <name evidence="2" type="ORF">G6N76_20335</name>
</gene>
<dbReference type="Gene3D" id="3.40.50.1820">
    <property type="entry name" value="alpha/beta hydrolase"/>
    <property type="match status" value="1"/>
</dbReference>
<comment type="caution">
    <text evidence="2">The sequence shown here is derived from an EMBL/GenBank/DDBJ whole genome shotgun (WGS) entry which is preliminary data.</text>
</comment>
<keyword evidence="3" id="KW-1185">Reference proteome</keyword>
<evidence type="ECO:0000313" key="3">
    <source>
        <dbReference type="Proteomes" id="UP000477849"/>
    </source>
</evidence>
<dbReference type="InterPro" id="IPR050471">
    <property type="entry name" value="AB_hydrolase"/>
</dbReference>
<proteinExistence type="predicted"/>
<dbReference type="SUPFAM" id="SSF53474">
    <property type="entry name" value="alpha/beta-Hydrolases"/>
    <property type="match status" value="1"/>
</dbReference>
<dbReference type="PANTHER" id="PTHR43433:SF5">
    <property type="entry name" value="AB HYDROLASE-1 DOMAIN-CONTAINING PROTEIN"/>
    <property type="match status" value="1"/>
</dbReference>
<keyword evidence="2" id="KW-0378">Hydrolase</keyword>
<dbReference type="Proteomes" id="UP000477849">
    <property type="component" value="Unassembled WGS sequence"/>
</dbReference>
<dbReference type="EMBL" id="JAAKZH010000008">
    <property type="protein sequence ID" value="NGO66013.1"/>
    <property type="molecule type" value="Genomic_DNA"/>
</dbReference>
<reference evidence="2 3" key="1">
    <citation type="submission" date="2020-02" db="EMBL/GenBank/DDBJ databases">
        <title>Genome sequence of the type strain CCBAU10050 of Rhizobium daejeonense.</title>
        <authorList>
            <person name="Gao J."/>
            <person name="Sun J."/>
        </authorList>
    </citation>
    <scope>NUCLEOTIDE SEQUENCE [LARGE SCALE GENOMIC DNA]</scope>
    <source>
        <strain evidence="2 3">CCBAU10050</strain>
    </source>
</reference>
<dbReference type="RefSeq" id="WP_163897122.1">
    <property type="nucleotide sequence ID" value="NZ_CP048424.1"/>
</dbReference>
<dbReference type="AlphaFoldDB" id="A0A6M1S525"/>
<feature type="domain" description="AB hydrolase-1" evidence="1">
    <location>
        <begin position="20"/>
        <end position="244"/>
    </location>
</feature>
<dbReference type="GO" id="GO:0016787">
    <property type="term" value="F:hydrolase activity"/>
    <property type="evidence" value="ECO:0007669"/>
    <property type="project" value="UniProtKB-KW"/>
</dbReference>
<dbReference type="Pfam" id="PF00561">
    <property type="entry name" value="Abhydrolase_1"/>
    <property type="match status" value="1"/>
</dbReference>
<accession>A0A6M1S525</accession>
<evidence type="ECO:0000313" key="2">
    <source>
        <dbReference type="EMBL" id="NGO66013.1"/>
    </source>
</evidence>
<dbReference type="PANTHER" id="PTHR43433">
    <property type="entry name" value="HYDROLASE, ALPHA/BETA FOLD FAMILY PROTEIN"/>
    <property type="match status" value="1"/>
</dbReference>
<protein>
    <submittedName>
        <fullName evidence="2">Alpha/beta fold hydrolase</fullName>
    </submittedName>
</protein>